<reference evidence="2 3" key="1">
    <citation type="submission" date="2021-04" db="EMBL/GenBank/DDBJ databases">
        <title>Genome analysis of Polyangium sp.</title>
        <authorList>
            <person name="Li Y."/>
            <person name="Wang J."/>
        </authorList>
    </citation>
    <scope>NUCLEOTIDE SEQUENCE [LARGE SCALE GENOMIC DNA]</scope>
    <source>
        <strain evidence="2 3">SDU14</strain>
    </source>
</reference>
<keyword evidence="3" id="KW-1185">Reference proteome</keyword>
<evidence type="ECO:0000313" key="3">
    <source>
        <dbReference type="Proteomes" id="UP001151081"/>
    </source>
</evidence>
<comment type="caution">
    <text evidence="2">The sequence shown here is derived from an EMBL/GenBank/DDBJ whole genome shotgun (WGS) entry which is preliminary data.</text>
</comment>
<dbReference type="Proteomes" id="UP001151081">
    <property type="component" value="Unassembled WGS sequence"/>
</dbReference>
<name>A0A9X3XJS6_9BACT</name>
<sequence length="280" mass="31649">MVDRLIQVRVHDGSTLPPLHGICVGYERGQWRANQLVEHVVEWIPEFALTHREIQAIGVSNAVALVRKAARAIYTSKKFERRGELGELLLHAILREIKNTIPAVSKIYYKDSPNDTVKGFDAVHVIDAGGGDLELWLGEVKLYSDIGDAIRDVVAELLTHSTTNFLRTEFVAIINKIDPTWPQAEKLQLLLDPQTSLDAVFERVRVPVLLTYDSAAVQAHDAISAAYKADFETEIRKHHASFASRQLPRELHIELFLLPVHQKSELIDAFDRQLKAWQTI</sequence>
<gene>
    <name evidence="2" type="ORF">KEG57_53335</name>
</gene>
<dbReference type="Pfam" id="PF08878">
    <property type="entry name" value="HamA"/>
    <property type="match status" value="1"/>
</dbReference>
<dbReference type="InterPro" id="IPR014976">
    <property type="entry name" value="AbpA_HamA_C"/>
</dbReference>
<feature type="domain" description="Anti-bacteriophage protein A/HamA C-terminal" evidence="1">
    <location>
        <begin position="13"/>
        <end position="273"/>
    </location>
</feature>
<dbReference type="RefSeq" id="WP_272428507.1">
    <property type="nucleotide sequence ID" value="NZ_JAGTJJ010000107.1"/>
</dbReference>
<accession>A0A9X3XJS6</accession>
<dbReference type="AlphaFoldDB" id="A0A9X3XJS6"/>
<evidence type="ECO:0000313" key="2">
    <source>
        <dbReference type="EMBL" id="MDC3989356.1"/>
    </source>
</evidence>
<organism evidence="2 3">
    <name type="scientific">Polyangium jinanense</name>
    <dbReference type="NCBI Taxonomy" id="2829994"/>
    <lineage>
        <taxon>Bacteria</taxon>
        <taxon>Pseudomonadati</taxon>
        <taxon>Myxococcota</taxon>
        <taxon>Polyangia</taxon>
        <taxon>Polyangiales</taxon>
        <taxon>Polyangiaceae</taxon>
        <taxon>Polyangium</taxon>
    </lineage>
</organism>
<proteinExistence type="predicted"/>
<dbReference type="EMBL" id="JAGTJJ010000107">
    <property type="protein sequence ID" value="MDC3989356.1"/>
    <property type="molecule type" value="Genomic_DNA"/>
</dbReference>
<evidence type="ECO:0000259" key="1">
    <source>
        <dbReference type="Pfam" id="PF08878"/>
    </source>
</evidence>
<protein>
    <submittedName>
        <fullName evidence="2">DUF1837 domain-containing protein</fullName>
    </submittedName>
</protein>